<name>A0ABD3NEQ6_9STRA</name>
<dbReference type="EMBL" id="JALLPJ020001194">
    <property type="protein sequence ID" value="KAL3774437.1"/>
    <property type="molecule type" value="Genomic_DNA"/>
</dbReference>
<comment type="caution">
    <text evidence="1">The sequence shown here is derived from an EMBL/GenBank/DDBJ whole genome shotgun (WGS) entry which is preliminary data.</text>
</comment>
<organism evidence="1 2">
    <name type="scientific">Cyclotella atomus</name>
    <dbReference type="NCBI Taxonomy" id="382360"/>
    <lineage>
        <taxon>Eukaryota</taxon>
        <taxon>Sar</taxon>
        <taxon>Stramenopiles</taxon>
        <taxon>Ochrophyta</taxon>
        <taxon>Bacillariophyta</taxon>
        <taxon>Coscinodiscophyceae</taxon>
        <taxon>Thalassiosirophycidae</taxon>
        <taxon>Stephanodiscales</taxon>
        <taxon>Stephanodiscaceae</taxon>
        <taxon>Cyclotella</taxon>
    </lineage>
</organism>
<evidence type="ECO:0000313" key="1">
    <source>
        <dbReference type="EMBL" id="KAL3774437.1"/>
    </source>
</evidence>
<sequence>MKDKGLIGFYGGWWPGIAGKIHSYVSAYIKLFSHGQGLAAHLHAVHTPWNPDKAEMKRQLAVEKRMENEQKRLHAADRGNCHDVRPAKRAKLNDADMVVPSH</sequence>
<accession>A0ABD3NEQ6</accession>
<protein>
    <submittedName>
        <fullName evidence="1">Uncharacterized protein</fullName>
    </submittedName>
</protein>
<dbReference type="Proteomes" id="UP001530400">
    <property type="component" value="Unassembled WGS sequence"/>
</dbReference>
<reference evidence="1 2" key="1">
    <citation type="submission" date="2024-10" db="EMBL/GenBank/DDBJ databases">
        <title>Updated reference genomes for cyclostephanoid diatoms.</title>
        <authorList>
            <person name="Roberts W.R."/>
            <person name="Alverson A.J."/>
        </authorList>
    </citation>
    <scope>NUCLEOTIDE SEQUENCE [LARGE SCALE GENOMIC DNA]</scope>
    <source>
        <strain evidence="1 2">AJA010-31</strain>
    </source>
</reference>
<dbReference type="AlphaFoldDB" id="A0ABD3NEQ6"/>
<gene>
    <name evidence="1" type="ORF">ACHAWO_000751</name>
</gene>
<proteinExistence type="predicted"/>
<evidence type="ECO:0000313" key="2">
    <source>
        <dbReference type="Proteomes" id="UP001530400"/>
    </source>
</evidence>
<keyword evidence="2" id="KW-1185">Reference proteome</keyword>